<name>A0ABQ5A2I0_9ASTR</name>
<dbReference type="Proteomes" id="UP001151760">
    <property type="component" value="Unassembled WGS sequence"/>
</dbReference>
<protein>
    <submittedName>
        <fullName evidence="1">Uncharacterized protein</fullName>
    </submittedName>
</protein>
<sequence length="80" mass="8504">MVPTIGKLLERYVWGLPQPIQGNVTSFDLATIDEAIRMACRLMDQAVRAGTVLKENAKGYATAPAPAGGRGYAGKLPVCN</sequence>
<dbReference type="EMBL" id="BQNB010011889">
    <property type="protein sequence ID" value="GJS96470.1"/>
    <property type="molecule type" value="Genomic_DNA"/>
</dbReference>
<comment type="caution">
    <text evidence="1">The sequence shown here is derived from an EMBL/GenBank/DDBJ whole genome shotgun (WGS) entry which is preliminary data.</text>
</comment>
<evidence type="ECO:0000313" key="1">
    <source>
        <dbReference type="EMBL" id="GJS96470.1"/>
    </source>
</evidence>
<reference evidence="1" key="1">
    <citation type="journal article" date="2022" name="Int. J. Mol. Sci.">
        <title>Draft Genome of Tanacetum Coccineum: Genomic Comparison of Closely Related Tanacetum-Family Plants.</title>
        <authorList>
            <person name="Yamashiro T."/>
            <person name="Shiraishi A."/>
            <person name="Nakayama K."/>
            <person name="Satake H."/>
        </authorList>
    </citation>
    <scope>NUCLEOTIDE SEQUENCE</scope>
</reference>
<accession>A0ABQ5A2I0</accession>
<evidence type="ECO:0000313" key="2">
    <source>
        <dbReference type="Proteomes" id="UP001151760"/>
    </source>
</evidence>
<organism evidence="1 2">
    <name type="scientific">Tanacetum coccineum</name>
    <dbReference type="NCBI Taxonomy" id="301880"/>
    <lineage>
        <taxon>Eukaryota</taxon>
        <taxon>Viridiplantae</taxon>
        <taxon>Streptophyta</taxon>
        <taxon>Embryophyta</taxon>
        <taxon>Tracheophyta</taxon>
        <taxon>Spermatophyta</taxon>
        <taxon>Magnoliopsida</taxon>
        <taxon>eudicotyledons</taxon>
        <taxon>Gunneridae</taxon>
        <taxon>Pentapetalae</taxon>
        <taxon>asterids</taxon>
        <taxon>campanulids</taxon>
        <taxon>Asterales</taxon>
        <taxon>Asteraceae</taxon>
        <taxon>Asteroideae</taxon>
        <taxon>Anthemideae</taxon>
        <taxon>Anthemidinae</taxon>
        <taxon>Tanacetum</taxon>
    </lineage>
</organism>
<reference evidence="1" key="2">
    <citation type="submission" date="2022-01" db="EMBL/GenBank/DDBJ databases">
        <authorList>
            <person name="Yamashiro T."/>
            <person name="Shiraishi A."/>
            <person name="Satake H."/>
            <person name="Nakayama K."/>
        </authorList>
    </citation>
    <scope>NUCLEOTIDE SEQUENCE</scope>
</reference>
<proteinExistence type="predicted"/>
<gene>
    <name evidence="1" type="ORF">Tco_0803438</name>
</gene>
<keyword evidence="2" id="KW-1185">Reference proteome</keyword>